<dbReference type="InterPro" id="IPR003593">
    <property type="entry name" value="AAA+_ATPase"/>
</dbReference>
<evidence type="ECO:0000256" key="10">
    <source>
        <dbReference type="ARBA" id="ARBA00049244"/>
    </source>
</evidence>
<dbReference type="InterPro" id="IPR008921">
    <property type="entry name" value="DNA_pol3_clamp-load_cplx_C"/>
</dbReference>
<dbReference type="InterPro" id="IPR027417">
    <property type="entry name" value="P-loop_NTPase"/>
</dbReference>
<evidence type="ECO:0000256" key="3">
    <source>
        <dbReference type="ARBA" id="ARBA00022695"/>
    </source>
</evidence>
<evidence type="ECO:0000256" key="7">
    <source>
        <dbReference type="ARBA" id="ARBA00022833"/>
    </source>
</evidence>
<dbReference type="CDD" id="cd00009">
    <property type="entry name" value="AAA"/>
    <property type="match status" value="1"/>
</dbReference>
<dbReference type="PANTHER" id="PTHR11669">
    <property type="entry name" value="REPLICATION FACTOR C / DNA POLYMERASE III GAMMA-TAU SUBUNIT"/>
    <property type="match status" value="1"/>
</dbReference>
<dbReference type="GO" id="GO:0005524">
    <property type="term" value="F:ATP binding"/>
    <property type="evidence" value="ECO:0007669"/>
    <property type="project" value="UniProtKB-KW"/>
</dbReference>
<dbReference type="GO" id="GO:0046872">
    <property type="term" value="F:metal ion binding"/>
    <property type="evidence" value="ECO:0007669"/>
    <property type="project" value="UniProtKB-KW"/>
</dbReference>
<keyword evidence="6 11" id="KW-0547">Nucleotide-binding</keyword>
<dbReference type="EC" id="2.7.7.7" evidence="11"/>
<evidence type="ECO:0000256" key="6">
    <source>
        <dbReference type="ARBA" id="ARBA00022741"/>
    </source>
</evidence>
<dbReference type="InterPro" id="IPR050238">
    <property type="entry name" value="DNA_Rep/Repair_Clamp_Loader"/>
</dbReference>
<keyword evidence="3 11" id="KW-0548">Nucleotidyltransferase</keyword>
<evidence type="ECO:0000313" key="14">
    <source>
        <dbReference type="EMBL" id="TMQ52310.1"/>
    </source>
</evidence>
<evidence type="ECO:0000256" key="5">
    <source>
        <dbReference type="ARBA" id="ARBA00022723"/>
    </source>
</evidence>
<reference evidence="14 15" key="1">
    <citation type="journal article" date="2019" name="Nat. Microbiol.">
        <title>Mediterranean grassland soil C-N compound turnover is dependent on rainfall and depth, and is mediated by genomically divergent microorganisms.</title>
        <authorList>
            <person name="Diamond S."/>
            <person name="Andeer P.F."/>
            <person name="Li Z."/>
            <person name="Crits-Christoph A."/>
            <person name="Burstein D."/>
            <person name="Anantharaman K."/>
            <person name="Lane K.R."/>
            <person name="Thomas B.C."/>
            <person name="Pan C."/>
            <person name="Northen T.R."/>
            <person name="Banfield J.F."/>
        </authorList>
    </citation>
    <scope>NUCLEOTIDE SEQUENCE [LARGE SCALE GENOMIC DNA]</scope>
    <source>
        <strain evidence="14">WS_3</strain>
    </source>
</reference>
<keyword evidence="8 11" id="KW-0067">ATP-binding</keyword>
<dbReference type="PANTHER" id="PTHR11669:SF0">
    <property type="entry name" value="PROTEIN STICHEL-LIKE 2"/>
    <property type="match status" value="1"/>
</dbReference>
<evidence type="ECO:0000256" key="9">
    <source>
        <dbReference type="ARBA" id="ARBA00022932"/>
    </source>
</evidence>
<dbReference type="Gene3D" id="1.10.8.60">
    <property type="match status" value="1"/>
</dbReference>
<dbReference type="InterPro" id="IPR022754">
    <property type="entry name" value="DNA_pol_III_gamma-3"/>
</dbReference>
<keyword evidence="9 11" id="KW-0239">DNA-directed DNA polymerase</keyword>
<dbReference type="NCBIfam" id="NF004046">
    <property type="entry name" value="PRK05563.1"/>
    <property type="match status" value="1"/>
</dbReference>
<accession>A0A538SLQ4</accession>
<dbReference type="SUPFAM" id="SSF52540">
    <property type="entry name" value="P-loop containing nucleoside triphosphate hydrolases"/>
    <property type="match status" value="1"/>
</dbReference>
<name>A0A538SLQ4_UNCEI</name>
<dbReference type="GO" id="GO:0009360">
    <property type="term" value="C:DNA polymerase III complex"/>
    <property type="evidence" value="ECO:0007669"/>
    <property type="project" value="InterPro"/>
</dbReference>
<organism evidence="14 15">
    <name type="scientific">Eiseniibacteriota bacterium</name>
    <dbReference type="NCBI Taxonomy" id="2212470"/>
    <lineage>
        <taxon>Bacteria</taxon>
        <taxon>Candidatus Eiseniibacteriota</taxon>
    </lineage>
</organism>
<comment type="function">
    <text evidence="11">DNA polymerase III is a complex, multichain enzyme responsible for most of the replicative synthesis in bacteria. This DNA polymerase also exhibits 3' to 5' exonuclease activity.</text>
</comment>
<keyword evidence="4 11" id="KW-0235">DNA replication</keyword>
<dbReference type="Pfam" id="PF13177">
    <property type="entry name" value="DNA_pol3_delta2"/>
    <property type="match status" value="1"/>
</dbReference>
<dbReference type="InterPro" id="IPR012763">
    <property type="entry name" value="DNA_pol_III_sug/sutau_N"/>
</dbReference>
<keyword evidence="2 11" id="KW-0808">Transferase</keyword>
<evidence type="ECO:0000256" key="1">
    <source>
        <dbReference type="ARBA" id="ARBA00006360"/>
    </source>
</evidence>
<comment type="catalytic activity">
    <reaction evidence="10 11">
        <text>DNA(n) + a 2'-deoxyribonucleoside 5'-triphosphate = DNA(n+1) + diphosphate</text>
        <dbReference type="Rhea" id="RHEA:22508"/>
        <dbReference type="Rhea" id="RHEA-COMP:17339"/>
        <dbReference type="Rhea" id="RHEA-COMP:17340"/>
        <dbReference type="ChEBI" id="CHEBI:33019"/>
        <dbReference type="ChEBI" id="CHEBI:61560"/>
        <dbReference type="ChEBI" id="CHEBI:173112"/>
        <dbReference type="EC" id="2.7.7.7"/>
    </reaction>
</comment>
<dbReference type="Gene3D" id="1.20.272.10">
    <property type="match status" value="1"/>
</dbReference>
<evidence type="ECO:0000256" key="4">
    <source>
        <dbReference type="ARBA" id="ARBA00022705"/>
    </source>
</evidence>
<dbReference type="Proteomes" id="UP000320184">
    <property type="component" value="Unassembled WGS sequence"/>
</dbReference>
<evidence type="ECO:0000259" key="13">
    <source>
        <dbReference type="SMART" id="SM00382"/>
    </source>
</evidence>
<feature type="region of interest" description="Disordered" evidence="12">
    <location>
        <begin position="400"/>
        <end position="482"/>
    </location>
</feature>
<dbReference type="GO" id="GO:0003887">
    <property type="term" value="F:DNA-directed DNA polymerase activity"/>
    <property type="evidence" value="ECO:0007669"/>
    <property type="project" value="UniProtKB-KW"/>
</dbReference>
<keyword evidence="7" id="KW-0862">Zinc</keyword>
<feature type="domain" description="AAA+ ATPase" evidence="13">
    <location>
        <begin position="37"/>
        <end position="192"/>
    </location>
</feature>
<dbReference type="Pfam" id="PF12169">
    <property type="entry name" value="DNA_pol3_gamma3"/>
    <property type="match status" value="1"/>
</dbReference>
<dbReference type="Gene3D" id="3.40.50.300">
    <property type="entry name" value="P-loop containing nucleotide triphosphate hydrolases"/>
    <property type="match status" value="1"/>
</dbReference>
<dbReference type="FunFam" id="3.40.50.300:FF:000014">
    <property type="entry name" value="DNA polymerase III subunit gamma/tau"/>
    <property type="match status" value="1"/>
</dbReference>
<sequence>MAHRPLTLKYRPQVFADMVGQEHVTRVLSRAIESGRVAHAYLFAGARGVGKTTTARILAKALNCERRGAAAAGGKGAASPPGADPCNACTSCVEITTGVSLDVSEIDGASNRGIADVQALREKVRFTPTGGRRRVVIIDEVHQLSNDAFAALLKTLEEPPPHLVFIFATTDPQKLPETIRSRCQRFDFARVPPRQVTARLMDVARREQADPEGSRFTLTEGAAFLIAHKSEGSIRDAVSALDQVVSSGETTIDEELVRRILGIADREVFFALADAIVRRDAKAALHALHQGFAKGLDARDLAEGLAEHLRHLLILRVDPEGADLVAASAEDLKRLRAQGEGWSEGDLLRLLRIVTDVLTPMRDSPQPLIHLEAAVMQMATLEAGETLSEILERLQELEQRLGGEPGASPPRRSTPGSGARSSWAAPVSTGSASATAVPPQPSPREATVAPQPAPREGAGSQPAMRKPESAEVHRAAGAVPSATAVADEPLELDERVEQCWRQAIAGTNARKRLLGAFVEESRFLGRTPAGLVLATDDLHRAVIEEKENRALLADEVRRAFGEALPVVCVPLAGPPLAEKPSIESTREMVQRAVAWFEGESIAPAQRGAERNRG</sequence>
<dbReference type="EMBL" id="VBOT01000037">
    <property type="protein sequence ID" value="TMQ52310.1"/>
    <property type="molecule type" value="Genomic_DNA"/>
</dbReference>
<proteinExistence type="inferred from homology"/>
<dbReference type="SUPFAM" id="SSF48019">
    <property type="entry name" value="post-AAA+ oligomerization domain-like"/>
    <property type="match status" value="1"/>
</dbReference>
<dbReference type="GO" id="GO:0003677">
    <property type="term" value="F:DNA binding"/>
    <property type="evidence" value="ECO:0007669"/>
    <property type="project" value="InterPro"/>
</dbReference>
<evidence type="ECO:0000313" key="15">
    <source>
        <dbReference type="Proteomes" id="UP000320184"/>
    </source>
</evidence>
<gene>
    <name evidence="11 14" type="primary">dnaX</name>
    <name evidence="14" type="ORF">E6K73_03170</name>
</gene>
<evidence type="ECO:0000256" key="2">
    <source>
        <dbReference type="ARBA" id="ARBA00022679"/>
    </source>
</evidence>
<feature type="compositionally biased region" description="Basic and acidic residues" evidence="12">
    <location>
        <begin position="465"/>
        <end position="474"/>
    </location>
</feature>
<comment type="similarity">
    <text evidence="1 11">Belongs to the DnaX/STICHEL family.</text>
</comment>
<keyword evidence="5" id="KW-0479">Metal-binding</keyword>
<comment type="caution">
    <text evidence="14">The sequence shown here is derived from an EMBL/GenBank/DDBJ whole genome shotgun (WGS) entry which is preliminary data.</text>
</comment>
<evidence type="ECO:0000256" key="12">
    <source>
        <dbReference type="SAM" id="MobiDB-lite"/>
    </source>
</evidence>
<dbReference type="GO" id="GO:0006261">
    <property type="term" value="P:DNA-templated DNA replication"/>
    <property type="evidence" value="ECO:0007669"/>
    <property type="project" value="TreeGrafter"/>
</dbReference>
<dbReference type="NCBIfam" id="TIGR02397">
    <property type="entry name" value="dnaX_nterm"/>
    <property type="match status" value="1"/>
</dbReference>
<evidence type="ECO:0000256" key="8">
    <source>
        <dbReference type="ARBA" id="ARBA00022840"/>
    </source>
</evidence>
<dbReference type="SMART" id="SM00382">
    <property type="entry name" value="AAA"/>
    <property type="match status" value="1"/>
</dbReference>
<evidence type="ECO:0000256" key="11">
    <source>
        <dbReference type="RuleBase" id="RU364063"/>
    </source>
</evidence>
<dbReference type="AlphaFoldDB" id="A0A538SLQ4"/>
<comment type="subunit">
    <text evidence="11">DNA polymerase III contains a core (composed of alpha, epsilon and theta chains) that associates with a tau subunit. This core dimerizes to form the POLIII' complex. PolIII' associates with the gamma complex (composed of gamma, delta, delta', psi and chi chains) and with the beta chain to form the complete DNA polymerase III complex.</text>
</comment>
<protein>
    <recommendedName>
        <fullName evidence="11">DNA polymerase III subunit gamma/tau</fullName>
        <ecNumber evidence="11">2.7.7.7</ecNumber>
    </recommendedName>
</protein>